<sequence length="66" mass="6865">MAAATYVGYACSHVLAQTANSDTAVNAQHFAFALARDETTHAMRRTAAPAAPGHHLRLTPQAGAFG</sequence>
<proteinExistence type="predicted"/>
<evidence type="ECO:0000313" key="2">
    <source>
        <dbReference type="EMBL" id="CAK9205402.1"/>
    </source>
</evidence>
<dbReference type="Proteomes" id="UP001497512">
    <property type="component" value="Chromosome 15"/>
</dbReference>
<feature type="region of interest" description="Disordered" evidence="1">
    <location>
        <begin position="46"/>
        <end position="66"/>
    </location>
</feature>
<organism evidence="2 3">
    <name type="scientific">Sphagnum troendelagicum</name>
    <dbReference type="NCBI Taxonomy" id="128251"/>
    <lineage>
        <taxon>Eukaryota</taxon>
        <taxon>Viridiplantae</taxon>
        <taxon>Streptophyta</taxon>
        <taxon>Embryophyta</taxon>
        <taxon>Bryophyta</taxon>
        <taxon>Sphagnophytina</taxon>
        <taxon>Sphagnopsida</taxon>
        <taxon>Sphagnales</taxon>
        <taxon>Sphagnaceae</taxon>
        <taxon>Sphagnum</taxon>
    </lineage>
</organism>
<reference evidence="2" key="1">
    <citation type="submission" date="2024-02" db="EMBL/GenBank/DDBJ databases">
        <authorList>
            <consortium name="ELIXIR-Norway"/>
            <consortium name="Elixir Norway"/>
        </authorList>
    </citation>
    <scope>NUCLEOTIDE SEQUENCE</scope>
</reference>
<keyword evidence="3" id="KW-1185">Reference proteome</keyword>
<evidence type="ECO:0000256" key="1">
    <source>
        <dbReference type="SAM" id="MobiDB-lite"/>
    </source>
</evidence>
<protein>
    <submittedName>
        <fullName evidence="2">Uncharacterized protein</fullName>
    </submittedName>
</protein>
<gene>
    <name evidence="2" type="ORF">CSSPTR1EN2_LOCUS7830</name>
</gene>
<evidence type="ECO:0000313" key="3">
    <source>
        <dbReference type="Proteomes" id="UP001497512"/>
    </source>
</evidence>
<accession>A0ABP0TUJ9</accession>
<dbReference type="EMBL" id="OZ019907">
    <property type="protein sequence ID" value="CAK9205402.1"/>
    <property type="molecule type" value="Genomic_DNA"/>
</dbReference>
<name>A0ABP0TUJ9_9BRYO</name>